<proteinExistence type="predicted"/>
<keyword evidence="4" id="KW-1185">Reference proteome</keyword>
<evidence type="ECO:0000313" key="4">
    <source>
        <dbReference type="Proteomes" id="UP000239814"/>
    </source>
</evidence>
<keyword evidence="1 2" id="KW-0732">Signal</keyword>
<dbReference type="Pfam" id="PF09203">
    <property type="entry name" value="MspA"/>
    <property type="match status" value="1"/>
</dbReference>
<feature type="chain" id="PRO_5015777605" description="MspA family protein" evidence="2">
    <location>
        <begin position="33"/>
        <end position="207"/>
    </location>
</feature>
<sequence>MRKNLMRSAVVAASVAAIGATSLIAGTGAADAARLPNGAKTTTGIDGQKVTIKRTGESSRIQRSVANNGAGRAAAVSGTYSASLSKGTGLLTVGYLVGCQVDIEGLELGISGALSLDAASLSGALTIPLKPGQVAVVSGDDLKLKKGKGTVLVDSFHLNVQQCGGYAAARSFVKVLAADGYSTDDDALSGDSGFVQSTLYGRPFSLG</sequence>
<protein>
    <recommendedName>
        <fullName evidence="5">MspA family protein</fullName>
    </recommendedName>
</protein>
<dbReference type="EMBL" id="CP027433">
    <property type="protein sequence ID" value="AVL99760.1"/>
    <property type="molecule type" value="Genomic_DNA"/>
</dbReference>
<dbReference type="RefSeq" id="WP_105941495.1">
    <property type="nucleotide sequence ID" value="NZ_CP027433.1"/>
</dbReference>
<evidence type="ECO:0000256" key="2">
    <source>
        <dbReference type="SAM" id="SignalP"/>
    </source>
</evidence>
<gene>
    <name evidence="3" type="ORF">C6V83_05185</name>
</gene>
<feature type="signal peptide" evidence="2">
    <location>
        <begin position="1"/>
        <end position="32"/>
    </location>
</feature>
<accession>A0A2S0KDP8</accession>
<evidence type="ECO:0008006" key="5">
    <source>
        <dbReference type="Google" id="ProtNLM"/>
    </source>
</evidence>
<dbReference type="SUPFAM" id="SSF56959">
    <property type="entry name" value="Leukocidin-like"/>
    <property type="match status" value="1"/>
</dbReference>
<reference evidence="3 4" key="1">
    <citation type="submission" date="2018-03" db="EMBL/GenBank/DDBJ databases">
        <title>Characteristics and genome of n-alkane degrading marine bacteria Gordonia iterans isolated from crude oil contaminated in Tae-an, South Korea.</title>
        <authorList>
            <person name="Lee S.-S."/>
            <person name="Kim H."/>
        </authorList>
    </citation>
    <scope>NUCLEOTIDE SEQUENCE [LARGE SCALE GENOMIC DNA]</scope>
    <source>
        <strain evidence="3 4">Co17</strain>
    </source>
</reference>
<dbReference type="OrthoDB" id="4540215at2"/>
<dbReference type="InterPro" id="IPR036435">
    <property type="entry name" value="Leukocidin/porin_MspA_sf"/>
</dbReference>
<dbReference type="KEGG" id="git:C6V83_05185"/>
<organism evidence="3 4">
    <name type="scientific">Gordonia iterans</name>
    <dbReference type="NCBI Taxonomy" id="1004901"/>
    <lineage>
        <taxon>Bacteria</taxon>
        <taxon>Bacillati</taxon>
        <taxon>Actinomycetota</taxon>
        <taxon>Actinomycetes</taxon>
        <taxon>Mycobacteriales</taxon>
        <taxon>Gordoniaceae</taxon>
        <taxon>Gordonia</taxon>
    </lineage>
</organism>
<evidence type="ECO:0000256" key="1">
    <source>
        <dbReference type="ARBA" id="ARBA00022729"/>
    </source>
</evidence>
<evidence type="ECO:0000313" key="3">
    <source>
        <dbReference type="EMBL" id="AVL99760.1"/>
    </source>
</evidence>
<dbReference type="Gene3D" id="2.60.40.1650">
    <property type="entry name" value="Porin MspA (Ig-like beta-sandwich domain)"/>
    <property type="match status" value="1"/>
</dbReference>
<name>A0A2S0KDP8_9ACTN</name>
<dbReference type="Proteomes" id="UP000239814">
    <property type="component" value="Chromosome"/>
</dbReference>
<dbReference type="InterPro" id="IPR015286">
    <property type="entry name" value="Porin_fam_mycobact-type"/>
</dbReference>
<dbReference type="AlphaFoldDB" id="A0A2S0KDP8"/>